<dbReference type="OrthoDB" id="1423961at2"/>
<dbReference type="InterPro" id="IPR014710">
    <property type="entry name" value="RmlC-like_jellyroll"/>
</dbReference>
<dbReference type="InterPro" id="IPR011051">
    <property type="entry name" value="RmlC_Cupin_sf"/>
</dbReference>
<evidence type="ECO:0000313" key="2">
    <source>
        <dbReference type="EMBL" id="SKB49151.1"/>
    </source>
</evidence>
<dbReference type="AlphaFoldDB" id="A0A1T5BPG9"/>
<feature type="domain" description="Cupin type-2" evidence="1">
    <location>
        <begin position="31"/>
        <end position="93"/>
    </location>
</feature>
<organism evidence="2 3">
    <name type="scientific">Daejeonella lutea</name>
    <dbReference type="NCBI Taxonomy" id="572036"/>
    <lineage>
        <taxon>Bacteria</taxon>
        <taxon>Pseudomonadati</taxon>
        <taxon>Bacteroidota</taxon>
        <taxon>Sphingobacteriia</taxon>
        <taxon>Sphingobacteriales</taxon>
        <taxon>Sphingobacteriaceae</taxon>
        <taxon>Daejeonella</taxon>
    </lineage>
</organism>
<sequence>MAIDLFEGFTNPNAGETFRCISSTKETFVFEWTVQPGGHVPSEHIHYNQDETFRVKQGQLLIRVNGKEHVGKPGDTFTAYKGQPHIAMNNSSDVLICEVEFSNASETFTFFQCMAGLVLDGDYDKRGQVNIPKMCYFMRRMKISSLTRPVQIPTPVFKAVITIFYAAGVIAGWGKSYTKYTGME</sequence>
<dbReference type="EMBL" id="FUYR01000001">
    <property type="protein sequence ID" value="SKB49151.1"/>
    <property type="molecule type" value="Genomic_DNA"/>
</dbReference>
<name>A0A1T5BPG9_9SPHI</name>
<keyword evidence="3" id="KW-1185">Reference proteome</keyword>
<proteinExistence type="predicted"/>
<dbReference type="SUPFAM" id="SSF51182">
    <property type="entry name" value="RmlC-like cupins"/>
    <property type="match status" value="1"/>
</dbReference>
<evidence type="ECO:0000313" key="3">
    <source>
        <dbReference type="Proteomes" id="UP000189981"/>
    </source>
</evidence>
<dbReference type="Gene3D" id="2.60.120.10">
    <property type="entry name" value="Jelly Rolls"/>
    <property type="match status" value="1"/>
</dbReference>
<dbReference type="Pfam" id="PF07883">
    <property type="entry name" value="Cupin_2"/>
    <property type="match status" value="1"/>
</dbReference>
<dbReference type="Proteomes" id="UP000189981">
    <property type="component" value="Unassembled WGS sequence"/>
</dbReference>
<dbReference type="InterPro" id="IPR013096">
    <property type="entry name" value="Cupin_2"/>
</dbReference>
<accession>A0A1T5BPG9</accession>
<dbReference type="RefSeq" id="WP_139377399.1">
    <property type="nucleotide sequence ID" value="NZ_FUYR01000001.1"/>
</dbReference>
<reference evidence="3" key="1">
    <citation type="submission" date="2017-02" db="EMBL/GenBank/DDBJ databases">
        <authorList>
            <person name="Varghese N."/>
            <person name="Submissions S."/>
        </authorList>
    </citation>
    <scope>NUCLEOTIDE SEQUENCE [LARGE SCALE GENOMIC DNA]</scope>
    <source>
        <strain evidence="3">DSM 22385</strain>
    </source>
</reference>
<evidence type="ECO:0000259" key="1">
    <source>
        <dbReference type="Pfam" id="PF07883"/>
    </source>
</evidence>
<dbReference type="STRING" id="572036.SAMN05661099_1645"/>
<gene>
    <name evidence="2" type="ORF">SAMN05661099_1645</name>
</gene>
<protein>
    <submittedName>
        <fullName evidence="2">Cupin domain-containing protein</fullName>
    </submittedName>
</protein>